<dbReference type="GO" id="GO:0005886">
    <property type="term" value="C:plasma membrane"/>
    <property type="evidence" value="ECO:0007669"/>
    <property type="project" value="TreeGrafter"/>
</dbReference>
<evidence type="ECO:0000256" key="2">
    <source>
        <dbReference type="ARBA" id="ARBA00022527"/>
    </source>
</evidence>
<keyword evidence="4 9" id="KW-0547">Nucleotide-binding</keyword>
<dbReference type="FunFam" id="3.30.200.20:FF:000039">
    <property type="entry name" value="receptor-like protein kinase FERONIA"/>
    <property type="match status" value="1"/>
</dbReference>
<evidence type="ECO:0000256" key="1">
    <source>
        <dbReference type="ARBA" id="ARBA00012513"/>
    </source>
</evidence>
<dbReference type="AlphaFoldDB" id="A0AAU9PLV7"/>
<evidence type="ECO:0000259" key="10">
    <source>
        <dbReference type="PROSITE" id="PS50011"/>
    </source>
</evidence>
<dbReference type="InterPro" id="IPR011009">
    <property type="entry name" value="Kinase-like_dom_sf"/>
</dbReference>
<comment type="catalytic activity">
    <reaction evidence="8">
        <text>L-seryl-[protein] + ATP = O-phospho-L-seryl-[protein] + ADP + H(+)</text>
        <dbReference type="Rhea" id="RHEA:17989"/>
        <dbReference type="Rhea" id="RHEA-COMP:9863"/>
        <dbReference type="Rhea" id="RHEA-COMP:11604"/>
        <dbReference type="ChEBI" id="CHEBI:15378"/>
        <dbReference type="ChEBI" id="CHEBI:29999"/>
        <dbReference type="ChEBI" id="CHEBI:30616"/>
        <dbReference type="ChEBI" id="CHEBI:83421"/>
        <dbReference type="ChEBI" id="CHEBI:456216"/>
        <dbReference type="EC" id="2.7.11.1"/>
    </reaction>
</comment>
<dbReference type="PROSITE" id="PS50011">
    <property type="entry name" value="PROTEIN_KINASE_DOM"/>
    <property type="match status" value="1"/>
</dbReference>
<comment type="catalytic activity">
    <reaction evidence="7">
        <text>L-threonyl-[protein] + ATP = O-phospho-L-threonyl-[protein] + ADP + H(+)</text>
        <dbReference type="Rhea" id="RHEA:46608"/>
        <dbReference type="Rhea" id="RHEA-COMP:11060"/>
        <dbReference type="Rhea" id="RHEA-COMP:11605"/>
        <dbReference type="ChEBI" id="CHEBI:15378"/>
        <dbReference type="ChEBI" id="CHEBI:30013"/>
        <dbReference type="ChEBI" id="CHEBI:30616"/>
        <dbReference type="ChEBI" id="CHEBI:61977"/>
        <dbReference type="ChEBI" id="CHEBI:456216"/>
        <dbReference type="EC" id="2.7.11.1"/>
    </reaction>
</comment>
<evidence type="ECO:0000256" key="6">
    <source>
        <dbReference type="ARBA" id="ARBA00022840"/>
    </source>
</evidence>
<dbReference type="Pfam" id="PF00069">
    <property type="entry name" value="Pkinase"/>
    <property type="match status" value="1"/>
</dbReference>
<keyword evidence="12" id="KW-1185">Reference proteome</keyword>
<dbReference type="InterPro" id="IPR008271">
    <property type="entry name" value="Ser/Thr_kinase_AS"/>
</dbReference>
<dbReference type="GO" id="GO:0004674">
    <property type="term" value="F:protein serine/threonine kinase activity"/>
    <property type="evidence" value="ECO:0007669"/>
    <property type="project" value="UniProtKB-KW"/>
</dbReference>
<feature type="binding site" evidence="9">
    <location>
        <position position="56"/>
    </location>
    <ligand>
        <name>ATP</name>
        <dbReference type="ChEBI" id="CHEBI:30616"/>
    </ligand>
</feature>
<evidence type="ECO:0000256" key="8">
    <source>
        <dbReference type="ARBA" id="ARBA00048679"/>
    </source>
</evidence>
<dbReference type="Pfam" id="PF14299">
    <property type="entry name" value="PP2"/>
    <property type="match status" value="1"/>
</dbReference>
<dbReference type="SUPFAM" id="SSF56112">
    <property type="entry name" value="Protein kinase-like (PK-like)"/>
    <property type="match status" value="1"/>
</dbReference>
<dbReference type="GO" id="GO:0004714">
    <property type="term" value="F:transmembrane receptor protein tyrosine kinase activity"/>
    <property type="evidence" value="ECO:0007669"/>
    <property type="project" value="InterPro"/>
</dbReference>
<dbReference type="InterPro" id="IPR045272">
    <property type="entry name" value="ANXUR1/2-like"/>
</dbReference>
<dbReference type="GO" id="GO:0009506">
    <property type="term" value="C:plasmodesma"/>
    <property type="evidence" value="ECO:0007669"/>
    <property type="project" value="TreeGrafter"/>
</dbReference>
<organism evidence="11 12">
    <name type="scientific">Lactuca virosa</name>
    <dbReference type="NCBI Taxonomy" id="75947"/>
    <lineage>
        <taxon>Eukaryota</taxon>
        <taxon>Viridiplantae</taxon>
        <taxon>Streptophyta</taxon>
        <taxon>Embryophyta</taxon>
        <taxon>Tracheophyta</taxon>
        <taxon>Spermatophyta</taxon>
        <taxon>Magnoliopsida</taxon>
        <taxon>eudicotyledons</taxon>
        <taxon>Gunneridae</taxon>
        <taxon>Pentapetalae</taxon>
        <taxon>asterids</taxon>
        <taxon>campanulids</taxon>
        <taxon>Asterales</taxon>
        <taxon>Asteraceae</taxon>
        <taxon>Cichorioideae</taxon>
        <taxon>Cichorieae</taxon>
        <taxon>Lactucinae</taxon>
        <taxon>Lactuca</taxon>
    </lineage>
</organism>
<comment type="caution">
    <text evidence="11">The sequence shown here is derived from an EMBL/GenBank/DDBJ whole genome shotgun (WGS) entry which is preliminary data.</text>
</comment>
<dbReference type="PANTHER" id="PTHR27003">
    <property type="entry name" value="OS07G0166700 PROTEIN"/>
    <property type="match status" value="1"/>
</dbReference>
<dbReference type="InterPro" id="IPR000719">
    <property type="entry name" value="Prot_kinase_dom"/>
</dbReference>
<sequence>MSSSQVNLEDFRIPLEAIIRATKDFSRKNQVGEGGFGTVYRGQVSEHPKKYLVAIKRLDPKAYQGTNQFTKEVNLVSSFNHPNIIPFVGYCDDANEKIIVFKYASNSSLEQNLCDPEKRRCLTWEQRLKICLGAARGIKYLHSGVGEHSRVIHRDLKSANILLDENMEANICDFGLSRRSPRNQQDTRVCTRPCGTSFYMDPVYKERGTLSKESDIYSFGVIMFEVSSGMMAYNEWRFEDTKELYLIGHVRSYYDDGGLVDGLDRLIDSTIKDQIDMSSFEKFNKIAHECINLDVSKRPTVDRIINTIVEALNIQKIIARAVSPLDFGSINQLYFCLSNTHILLDRGYLSFQLDKESGKKCYMLGGKELYIALQDDNEYRKWGHIAESRFAEVCILKKVCWLEIRGKIASVMLSQNNTYVVYLVYQTTSDSHGHSVPATTMVSFCGIGMVTENVYLQKSEASEIWKENYVFPQRRKDGWMEIKLGEFEYNDGDNGEVEMAYVENNWGHWKKGLIVEGIELRPK</sequence>
<dbReference type="EMBL" id="CAKMRJ010005704">
    <property type="protein sequence ID" value="CAH1451184.1"/>
    <property type="molecule type" value="Genomic_DNA"/>
</dbReference>
<evidence type="ECO:0000256" key="5">
    <source>
        <dbReference type="ARBA" id="ARBA00022777"/>
    </source>
</evidence>
<accession>A0AAU9PLV7</accession>
<dbReference type="PROSITE" id="PS00107">
    <property type="entry name" value="PROTEIN_KINASE_ATP"/>
    <property type="match status" value="1"/>
</dbReference>
<evidence type="ECO:0000313" key="12">
    <source>
        <dbReference type="Proteomes" id="UP001157418"/>
    </source>
</evidence>
<evidence type="ECO:0000256" key="3">
    <source>
        <dbReference type="ARBA" id="ARBA00022679"/>
    </source>
</evidence>
<dbReference type="GO" id="GO:0005524">
    <property type="term" value="F:ATP binding"/>
    <property type="evidence" value="ECO:0007669"/>
    <property type="project" value="UniProtKB-UniRule"/>
</dbReference>
<keyword evidence="2" id="KW-0723">Serine/threonine-protein kinase</keyword>
<dbReference type="InterPro" id="IPR025886">
    <property type="entry name" value="PP2-like"/>
</dbReference>
<feature type="domain" description="Protein kinase" evidence="10">
    <location>
        <begin position="25"/>
        <end position="312"/>
    </location>
</feature>
<dbReference type="Gene3D" id="3.30.200.20">
    <property type="entry name" value="Phosphorylase Kinase, domain 1"/>
    <property type="match status" value="1"/>
</dbReference>
<dbReference type="Proteomes" id="UP001157418">
    <property type="component" value="Unassembled WGS sequence"/>
</dbReference>
<dbReference type="SMART" id="SM00220">
    <property type="entry name" value="S_TKc"/>
    <property type="match status" value="1"/>
</dbReference>
<dbReference type="PANTHER" id="PTHR27003:SF359">
    <property type="entry name" value="SERINE_THREONINE-PROTEIN KINASE UNC-51-RELATED"/>
    <property type="match status" value="1"/>
</dbReference>
<gene>
    <name evidence="11" type="ORF">LVIROSA_LOCUS36552</name>
</gene>
<name>A0AAU9PLV7_9ASTR</name>
<dbReference type="InterPro" id="IPR017441">
    <property type="entry name" value="Protein_kinase_ATP_BS"/>
</dbReference>
<keyword evidence="3" id="KW-0808">Transferase</keyword>
<dbReference type="EC" id="2.7.11.1" evidence="1"/>
<evidence type="ECO:0000313" key="11">
    <source>
        <dbReference type="EMBL" id="CAH1451184.1"/>
    </source>
</evidence>
<evidence type="ECO:0000256" key="9">
    <source>
        <dbReference type="PROSITE-ProRule" id="PRU10141"/>
    </source>
</evidence>
<dbReference type="Gene3D" id="1.10.510.10">
    <property type="entry name" value="Transferase(Phosphotransferase) domain 1"/>
    <property type="match status" value="1"/>
</dbReference>
<keyword evidence="6 9" id="KW-0067">ATP-binding</keyword>
<dbReference type="PROSITE" id="PS00108">
    <property type="entry name" value="PROTEIN_KINASE_ST"/>
    <property type="match status" value="1"/>
</dbReference>
<evidence type="ECO:0000256" key="7">
    <source>
        <dbReference type="ARBA" id="ARBA00047899"/>
    </source>
</evidence>
<keyword evidence="5" id="KW-0418">Kinase</keyword>
<proteinExistence type="predicted"/>
<evidence type="ECO:0000256" key="4">
    <source>
        <dbReference type="ARBA" id="ARBA00022741"/>
    </source>
</evidence>
<dbReference type="FunFam" id="1.10.510.10:FF:001023">
    <property type="entry name" value="Os07g0541700 protein"/>
    <property type="match status" value="1"/>
</dbReference>
<reference evidence="11 12" key="1">
    <citation type="submission" date="2022-01" db="EMBL/GenBank/DDBJ databases">
        <authorList>
            <person name="Xiong W."/>
            <person name="Schranz E."/>
        </authorList>
    </citation>
    <scope>NUCLEOTIDE SEQUENCE [LARGE SCALE GENOMIC DNA]</scope>
</reference>
<protein>
    <recommendedName>
        <fullName evidence="1">non-specific serine/threonine protein kinase</fullName>
        <ecNumber evidence="1">2.7.11.1</ecNumber>
    </recommendedName>
</protein>